<dbReference type="GO" id="GO:0008270">
    <property type="term" value="F:zinc ion binding"/>
    <property type="evidence" value="ECO:0007669"/>
    <property type="project" value="UniProtKB-KW"/>
</dbReference>
<dbReference type="Pfam" id="PF00096">
    <property type="entry name" value="zf-C2H2"/>
    <property type="match status" value="2"/>
</dbReference>
<keyword evidence="8" id="KW-1185">Reference proteome</keyword>
<dbReference type="Proteomes" id="UP001432322">
    <property type="component" value="Unassembled WGS sequence"/>
</dbReference>
<dbReference type="InterPro" id="IPR036236">
    <property type="entry name" value="Znf_C2H2_sf"/>
</dbReference>
<feature type="domain" description="C2H2-type" evidence="6">
    <location>
        <begin position="218"/>
        <end position="246"/>
    </location>
</feature>
<dbReference type="PROSITE" id="PS50157">
    <property type="entry name" value="ZINC_FINGER_C2H2_2"/>
    <property type="match status" value="2"/>
</dbReference>
<dbReference type="FunFam" id="3.30.160.60:FF:000100">
    <property type="entry name" value="Zinc finger 45-like"/>
    <property type="match status" value="1"/>
</dbReference>
<protein>
    <recommendedName>
        <fullName evidence="6">C2H2-type domain-containing protein</fullName>
    </recommendedName>
</protein>
<evidence type="ECO:0000256" key="1">
    <source>
        <dbReference type="ARBA" id="ARBA00022723"/>
    </source>
</evidence>
<evidence type="ECO:0000256" key="5">
    <source>
        <dbReference type="PROSITE-ProRule" id="PRU00042"/>
    </source>
</evidence>
<evidence type="ECO:0000256" key="2">
    <source>
        <dbReference type="ARBA" id="ARBA00022737"/>
    </source>
</evidence>
<evidence type="ECO:0000256" key="3">
    <source>
        <dbReference type="ARBA" id="ARBA00022771"/>
    </source>
</evidence>
<gene>
    <name evidence="7" type="ORF">PFISCL1PPCAC_12461</name>
</gene>
<dbReference type="AlphaFoldDB" id="A0AAV5VS19"/>
<reference evidence="7" key="1">
    <citation type="submission" date="2023-10" db="EMBL/GenBank/DDBJ databases">
        <title>Genome assembly of Pristionchus species.</title>
        <authorList>
            <person name="Yoshida K."/>
            <person name="Sommer R.J."/>
        </authorList>
    </citation>
    <scope>NUCLEOTIDE SEQUENCE</scope>
    <source>
        <strain evidence="7">RS5133</strain>
    </source>
</reference>
<dbReference type="GO" id="GO:0000981">
    <property type="term" value="F:DNA-binding transcription factor activity, RNA polymerase II-specific"/>
    <property type="evidence" value="ECO:0007669"/>
    <property type="project" value="TreeGrafter"/>
</dbReference>
<dbReference type="PANTHER" id="PTHR24408:SF34">
    <property type="entry name" value="ZINC FINGER PROTEIN 672-RELATED"/>
    <property type="match status" value="1"/>
</dbReference>
<feature type="domain" description="C2H2-type" evidence="6">
    <location>
        <begin position="191"/>
        <end position="218"/>
    </location>
</feature>
<evidence type="ECO:0000259" key="6">
    <source>
        <dbReference type="PROSITE" id="PS50157"/>
    </source>
</evidence>
<evidence type="ECO:0000313" key="8">
    <source>
        <dbReference type="Proteomes" id="UP001432322"/>
    </source>
</evidence>
<accession>A0AAV5VS19</accession>
<keyword evidence="2" id="KW-0677">Repeat</keyword>
<organism evidence="7 8">
    <name type="scientific">Pristionchus fissidentatus</name>
    <dbReference type="NCBI Taxonomy" id="1538716"/>
    <lineage>
        <taxon>Eukaryota</taxon>
        <taxon>Metazoa</taxon>
        <taxon>Ecdysozoa</taxon>
        <taxon>Nematoda</taxon>
        <taxon>Chromadorea</taxon>
        <taxon>Rhabditida</taxon>
        <taxon>Rhabditina</taxon>
        <taxon>Diplogasteromorpha</taxon>
        <taxon>Diplogasteroidea</taxon>
        <taxon>Neodiplogasteridae</taxon>
        <taxon>Pristionchus</taxon>
    </lineage>
</organism>
<dbReference type="EMBL" id="BTSY01000003">
    <property type="protein sequence ID" value="GMT21164.1"/>
    <property type="molecule type" value="Genomic_DNA"/>
</dbReference>
<sequence>AAESELRVHKNAKTNASHQRVLPCPLCNIGYHTLGAFVGHLRKSHKVTPMQVGITFRCDCGVETQSQTHSYCNALNFTIIRKGDEAGTEEELGNETVVQQGDATAAPGAAAPAAKGTSWLARAANTTGRKCDNCGSYFSSRSGWQMHRKSVCGMRCVECETVCKSADALRQHKKLQHGTAADAATAAKYTLECEECGVRFTNSSTLNAHLIVHSGESFPCTICGKDFPVEYKLHAHLRKTHGQLQRKD</sequence>
<dbReference type="SMART" id="SM00355">
    <property type="entry name" value="ZnF_C2H2"/>
    <property type="match status" value="5"/>
</dbReference>
<feature type="non-terminal residue" evidence="7">
    <location>
        <position position="1"/>
    </location>
</feature>
<dbReference type="SUPFAM" id="SSF57667">
    <property type="entry name" value="beta-beta-alpha zinc fingers"/>
    <property type="match status" value="1"/>
</dbReference>
<dbReference type="PROSITE" id="PS00028">
    <property type="entry name" value="ZINC_FINGER_C2H2_1"/>
    <property type="match status" value="2"/>
</dbReference>
<name>A0AAV5VS19_9BILA</name>
<evidence type="ECO:0000313" key="7">
    <source>
        <dbReference type="EMBL" id="GMT21164.1"/>
    </source>
</evidence>
<keyword evidence="3 5" id="KW-0863">Zinc-finger</keyword>
<comment type="caution">
    <text evidence="7">The sequence shown here is derived from an EMBL/GenBank/DDBJ whole genome shotgun (WGS) entry which is preliminary data.</text>
</comment>
<dbReference type="GO" id="GO:0043565">
    <property type="term" value="F:sequence-specific DNA binding"/>
    <property type="evidence" value="ECO:0007669"/>
    <property type="project" value="TreeGrafter"/>
</dbReference>
<keyword evidence="4" id="KW-0862">Zinc</keyword>
<dbReference type="Gene3D" id="3.30.160.60">
    <property type="entry name" value="Classic Zinc Finger"/>
    <property type="match status" value="3"/>
</dbReference>
<proteinExistence type="predicted"/>
<dbReference type="InterPro" id="IPR013087">
    <property type="entry name" value="Znf_C2H2_type"/>
</dbReference>
<evidence type="ECO:0000256" key="4">
    <source>
        <dbReference type="ARBA" id="ARBA00022833"/>
    </source>
</evidence>
<dbReference type="PANTHER" id="PTHR24408">
    <property type="entry name" value="ZINC FINGER PROTEIN"/>
    <property type="match status" value="1"/>
</dbReference>
<keyword evidence="1" id="KW-0479">Metal-binding</keyword>
<dbReference type="GO" id="GO:0005634">
    <property type="term" value="C:nucleus"/>
    <property type="evidence" value="ECO:0007669"/>
    <property type="project" value="TreeGrafter"/>
</dbReference>